<evidence type="ECO:0000259" key="4">
    <source>
        <dbReference type="PROSITE" id="PS51063"/>
    </source>
</evidence>
<reference evidence="5" key="1">
    <citation type="submission" date="2018-06" db="EMBL/GenBank/DDBJ databases">
        <authorList>
            <person name="Zhirakovskaya E."/>
        </authorList>
    </citation>
    <scope>NUCLEOTIDE SEQUENCE</scope>
</reference>
<keyword evidence="2" id="KW-0238">DNA-binding</keyword>
<evidence type="ECO:0000256" key="3">
    <source>
        <dbReference type="ARBA" id="ARBA00023163"/>
    </source>
</evidence>
<dbReference type="InterPro" id="IPR012318">
    <property type="entry name" value="HTH_CRP"/>
</dbReference>
<name>A0A3B0VRZ0_9ZZZZ</name>
<dbReference type="Gene3D" id="1.10.10.10">
    <property type="entry name" value="Winged helix-like DNA-binding domain superfamily/Winged helix DNA-binding domain"/>
    <property type="match status" value="1"/>
</dbReference>
<dbReference type="PRINTS" id="PR00034">
    <property type="entry name" value="HTHCRP"/>
</dbReference>
<proteinExistence type="predicted"/>
<dbReference type="EMBL" id="UOFB01000100">
    <property type="protein sequence ID" value="VAW45691.1"/>
    <property type="molecule type" value="Genomic_DNA"/>
</dbReference>
<dbReference type="GO" id="GO:0005829">
    <property type="term" value="C:cytosol"/>
    <property type="evidence" value="ECO:0007669"/>
    <property type="project" value="TreeGrafter"/>
</dbReference>
<dbReference type="SUPFAM" id="SSF51206">
    <property type="entry name" value="cAMP-binding domain-like"/>
    <property type="match status" value="1"/>
</dbReference>
<evidence type="ECO:0000313" key="5">
    <source>
        <dbReference type="EMBL" id="VAW45691.1"/>
    </source>
</evidence>
<accession>A0A3B0VRZ0</accession>
<protein>
    <submittedName>
        <fullName evidence="5">Transcriptional regulator, Crp/Fnr family</fullName>
    </submittedName>
</protein>
<dbReference type="InterPro" id="IPR036388">
    <property type="entry name" value="WH-like_DNA-bd_sf"/>
</dbReference>
<dbReference type="GO" id="GO:0003677">
    <property type="term" value="F:DNA binding"/>
    <property type="evidence" value="ECO:0007669"/>
    <property type="project" value="UniProtKB-KW"/>
</dbReference>
<dbReference type="InterPro" id="IPR036390">
    <property type="entry name" value="WH_DNA-bd_sf"/>
</dbReference>
<dbReference type="AlphaFoldDB" id="A0A3B0VRZ0"/>
<evidence type="ECO:0000256" key="2">
    <source>
        <dbReference type="ARBA" id="ARBA00023125"/>
    </source>
</evidence>
<dbReference type="Pfam" id="PF13545">
    <property type="entry name" value="HTH_Crp_2"/>
    <property type="match status" value="1"/>
</dbReference>
<dbReference type="CDD" id="cd00092">
    <property type="entry name" value="HTH_CRP"/>
    <property type="match status" value="1"/>
</dbReference>
<sequence>MSILNFLAQKSVKTIQVPKFAQVSQAGDDCEYLIVLTKGSVKVSTTSEEGKSITLYYIYSGESCVLTASSIMNHQPFNACATTQDDSEGYMIPKQQVLSWLKTEPQWQNFMFGLLEKRMGELLNKVNQLAFNSLESRLLHWISQHPSDTTLEMTHQTIAEELASSREVISRLLKKLEQQGHVKLYRGKIIIL</sequence>
<dbReference type="SUPFAM" id="SSF46785">
    <property type="entry name" value="Winged helix' DNA-binding domain"/>
    <property type="match status" value="1"/>
</dbReference>
<dbReference type="Gene3D" id="2.60.120.10">
    <property type="entry name" value="Jelly Rolls"/>
    <property type="match status" value="1"/>
</dbReference>
<organism evidence="5">
    <name type="scientific">hydrothermal vent metagenome</name>
    <dbReference type="NCBI Taxonomy" id="652676"/>
    <lineage>
        <taxon>unclassified sequences</taxon>
        <taxon>metagenomes</taxon>
        <taxon>ecological metagenomes</taxon>
    </lineage>
</organism>
<dbReference type="SMART" id="SM00419">
    <property type="entry name" value="HTH_CRP"/>
    <property type="match status" value="1"/>
</dbReference>
<dbReference type="InterPro" id="IPR018490">
    <property type="entry name" value="cNMP-bd_dom_sf"/>
</dbReference>
<feature type="domain" description="HTH crp-type" evidence="4">
    <location>
        <begin position="132"/>
        <end position="192"/>
    </location>
</feature>
<dbReference type="PANTHER" id="PTHR24567:SF26">
    <property type="entry name" value="REGULATORY PROTEIN YEIL"/>
    <property type="match status" value="1"/>
</dbReference>
<dbReference type="PANTHER" id="PTHR24567">
    <property type="entry name" value="CRP FAMILY TRANSCRIPTIONAL REGULATORY PROTEIN"/>
    <property type="match status" value="1"/>
</dbReference>
<dbReference type="Pfam" id="PF00027">
    <property type="entry name" value="cNMP_binding"/>
    <property type="match status" value="1"/>
</dbReference>
<dbReference type="InterPro" id="IPR050397">
    <property type="entry name" value="Env_Response_Regulators"/>
</dbReference>
<dbReference type="PROSITE" id="PS51063">
    <property type="entry name" value="HTH_CRP_2"/>
    <property type="match status" value="1"/>
</dbReference>
<keyword evidence="1" id="KW-0805">Transcription regulation</keyword>
<dbReference type="InterPro" id="IPR000595">
    <property type="entry name" value="cNMP-bd_dom"/>
</dbReference>
<dbReference type="InterPro" id="IPR014710">
    <property type="entry name" value="RmlC-like_jellyroll"/>
</dbReference>
<gene>
    <name evidence="5" type="ORF">MNBD_GAMMA04-405</name>
</gene>
<dbReference type="GO" id="GO:0003700">
    <property type="term" value="F:DNA-binding transcription factor activity"/>
    <property type="evidence" value="ECO:0007669"/>
    <property type="project" value="TreeGrafter"/>
</dbReference>
<evidence type="ECO:0000256" key="1">
    <source>
        <dbReference type="ARBA" id="ARBA00023015"/>
    </source>
</evidence>
<dbReference type="CDD" id="cd00038">
    <property type="entry name" value="CAP_ED"/>
    <property type="match status" value="1"/>
</dbReference>
<keyword evidence="3" id="KW-0804">Transcription</keyword>